<dbReference type="AlphaFoldDB" id="A0A2M8PCR9"/>
<evidence type="ECO:0000313" key="9">
    <source>
        <dbReference type="Proteomes" id="UP000229681"/>
    </source>
</evidence>
<dbReference type="Proteomes" id="UP000229681">
    <property type="component" value="Unassembled WGS sequence"/>
</dbReference>
<dbReference type="PRINTS" id="PR00149">
    <property type="entry name" value="FUMRATELYASE"/>
</dbReference>
<protein>
    <recommendedName>
        <fullName evidence="2 6">Argininosuccinate lyase</fullName>
        <ecNumber evidence="2 6">4.3.2.1</ecNumber>
    </recommendedName>
</protein>
<dbReference type="PANTHER" id="PTHR43814">
    <property type="entry name" value="ARGININOSUCCINATE LYASE"/>
    <property type="match status" value="1"/>
</dbReference>
<evidence type="ECO:0000313" key="8">
    <source>
        <dbReference type="EMBL" id="PJF35338.1"/>
    </source>
</evidence>
<comment type="caution">
    <text evidence="8">The sequence shown here is derived from an EMBL/GenBank/DDBJ whole genome shotgun (WGS) entry which is preliminary data.</text>
</comment>
<keyword evidence="5 8" id="KW-0456">Lyase</keyword>
<dbReference type="Pfam" id="PF00206">
    <property type="entry name" value="Lyase_1"/>
    <property type="match status" value="1"/>
</dbReference>
<evidence type="ECO:0000256" key="1">
    <source>
        <dbReference type="ARBA" id="ARBA00004941"/>
    </source>
</evidence>
<evidence type="ECO:0000256" key="3">
    <source>
        <dbReference type="ARBA" id="ARBA00022490"/>
    </source>
</evidence>
<dbReference type="InterPro" id="IPR009049">
    <property type="entry name" value="Argininosuccinate_lyase"/>
</dbReference>
<dbReference type="PRINTS" id="PR00145">
    <property type="entry name" value="ARGSUCLYASE"/>
</dbReference>
<evidence type="ECO:0000256" key="6">
    <source>
        <dbReference type="NCBIfam" id="TIGR00838"/>
    </source>
</evidence>
<dbReference type="HAMAP" id="MF_00006">
    <property type="entry name" value="Arg_succ_lyase"/>
    <property type="match status" value="1"/>
</dbReference>
<evidence type="ECO:0000256" key="4">
    <source>
        <dbReference type="ARBA" id="ARBA00022571"/>
    </source>
</evidence>
<dbReference type="InterPro" id="IPR022761">
    <property type="entry name" value="Fumarate_lyase_N"/>
</dbReference>
<dbReference type="SUPFAM" id="SSF48557">
    <property type="entry name" value="L-aspartase-like"/>
    <property type="match status" value="1"/>
</dbReference>
<dbReference type="FunFam" id="1.20.200.10:FF:000015">
    <property type="entry name" value="argininosuccinate lyase isoform X2"/>
    <property type="match status" value="1"/>
</dbReference>
<reference evidence="8 9" key="1">
    <citation type="submission" date="2017-11" db="EMBL/GenBank/DDBJ databases">
        <title>Evolution of Phototrophy in the Chloroflexi Phylum Driven by Horizontal Gene Transfer.</title>
        <authorList>
            <person name="Ward L.M."/>
            <person name="Hemp J."/>
            <person name="Shih P.M."/>
            <person name="Mcglynn S.E."/>
            <person name="Fischer W."/>
        </authorList>
    </citation>
    <scope>NUCLEOTIDE SEQUENCE [LARGE SCALE GENOMIC DNA]</scope>
    <source>
        <strain evidence="8">JP3_13</strain>
    </source>
</reference>
<evidence type="ECO:0000256" key="5">
    <source>
        <dbReference type="ARBA" id="ARBA00023239"/>
    </source>
</evidence>
<proteinExistence type="inferred from homology"/>
<dbReference type="InterPro" id="IPR024083">
    <property type="entry name" value="Fumarase/histidase_N"/>
</dbReference>
<keyword evidence="3" id="KW-0963">Cytoplasm</keyword>
<dbReference type="Gene3D" id="1.10.275.10">
    <property type="entry name" value="Fumarase/aspartase (N-terminal domain)"/>
    <property type="match status" value="2"/>
</dbReference>
<dbReference type="EMBL" id="PGTM01000170">
    <property type="protein sequence ID" value="PJF35338.1"/>
    <property type="molecule type" value="Genomic_DNA"/>
</dbReference>
<dbReference type="InterPro" id="IPR008948">
    <property type="entry name" value="L-Aspartase-like"/>
</dbReference>
<evidence type="ECO:0000259" key="7">
    <source>
        <dbReference type="Pfam" id="PF00206"/>
    </source>
</evidence>
<sequence length="362" mass="39686">MSDSEASSRTLWSGRYEQAAAEAVRKLNDSLSFDQRLYASDIACSIAYAQALHKAGVLNDAEIALIVSGLQQVRAEFDSGAFQFAAGDEDIHTAVERRLTELIGAVGGKLHTGRSRNDQVATDTRHWQAQAISRIVRWLTALQRALLEQAKPHVLTLMVGYTHLRAAQPISAAHWLLSYFWMLSRDVRRFELTREATLVCPLGSGALAGTPYALDRHALAESLGFLDVSPNSLDAVSDRDFVVGFLYAAALLMTHLSRFAEDVILFSGPPFAFIQLDERYTTGSSLMPQKQNPDVLELTRGKAGRLIGRLAGLLTTLKGLPTGYNKDLQEDKEALFDAADTLETILPALIGTVESMRLQPEA</sequence>
<keyword evidence="4" id="KW-0028">Amino-acid biosynthesis</keyword>
<dbReference type="InterPro" id="IPR000362">
    <property type="entry name" value="Fumarate_lyase_fam"/>
</dbReference>
<dbReference type="CDD" id="cd01359">
    <property type="entry name" value="Argininosuccinate_lyase"/>
    <property type="match status" value="1"/>
</dbReference>
<dbReference type="GO" id="GO:0004056">
    <property type="term" value="F:argininosuccinate lyase activity"/>
    <property type="evidence" value="ECO:0007669"/>
    <property type="project" value="UniProtKB-UniRule"/>
</dbReference>
<dbReference type="PANTHER" id="PTHR43814:SF1">
    <property type="entry name" value="ARGININOSUCCINATE LYASE"/>
    <property type="match status" value="1"/>
</dbReference>
<evidence type="ECO:0000256" key="2">
    <source>
        <dbReference type="ARBA" id="ARBA00012338"/>
    </source>
</evidence>
<dbReference type="Gene3D" id="1.20.200.10">
    <property type="entry name" value="Fumarase/aspartase (Central domain)"/>
    <property type="match status" value="1"/>
</dbReference>
<keyword evidence="4" id="KW-0055">Arginine biosynthesis</keyword>
<gene>
    <name evidence="8" type="primary">argH</name>
    <name evidence="8" type="ORF">CUN49_11095</name>
</gene>
<dbReference type="UniPathway" id="UPA00068">
    <property type="reaction ID" value="UER00114"/>
</dbReference>
<feature type="non-terminal residue" evidence="8">
    <location>
        <position position="362"/>
    </location>
</feature>
<dbReference type="PROSITE" id="PS00163">
    <property type="entry name" value="FUMARATE_LYASES"/>
    <property type="match status" value="1"/>
</dbReference>
<dbReference type="NCBIfam" id="TIGR00838">
    <property type="entry name" value="argH"/>
    <property type="match status" value="1"/>
</dbReference>
<organism evidence="8 9">
    <name type="scientific">Candidatus Thermofonsia Clade 1 bacterium</name>
    <dbReference type="NCBI Taxonomy" id="2364210"/>
    <lineage>
        <taxon>Bacteria</taxon>
        <taxon>Bacillati</taxon>
        <taxon>Chloroflexota</taxon>
        <taxon>Candidatus Thermofontia</taxon>
        <taxon>Candidatus Thermofonsia Clade 1</taxon>
    </lineage>
</organism>
<feature type="domain" description="Fumarate lyase N-terminal" evidence="7">
    <location>
        <begin position="14"/>
        <end position="308"/>
    </location>
</feature>
<dbReference type="GO" id="GO:0005829">
    <property type="term" value="C:cytosol"/>
    <property type="evidence" value="ECO:0007669"/>
    <property type="project" value="TreeGrafter"/>
</dbReference>
<name>A0A2M8PCR9_9CHLR</name>
<comment type="pathway">
    <text evidence="1">Amino-acid biosynthesis; L-arginine biosynthesis; L-arginine from L-ornithine and carbamoyl phosphate: step 3/3.</text>
</comment>
<accession>A0A2M8PCR9</accession>
<dbReference type="FunFam" id="1.10.275.10:FF:000002">
    <property type="entry name" value="Argininosuccinate lyase"/>
    <property type="match status" value="1"/>
</dbReference>
<dbReference type="EC" id="4.3.2.1" evidence="2 6"/>
<dbReference type="GO" id="GO:0042450">
    <property type="term" value="P:L-arginine biosynthetic process via ornithine"/>
    <property type="evidence" value="ECO:0007669"/>
    <property type="project" value="UniProtKB-UniRule"/>
</dbReference>
<dbReference type="InterPro" id="IPR020557">
    <property type="entry name" value="Fumarate_lyase_CS"/>
</dbReference>